<feature type="region of interest" description="Disordered" evidence="4">
    <location>
        <begin position="136"/>
        <end position="155"/>
    </location>
</feature>
<dbReference type="AlphaFoldDB" id="A0A1R3H465"/>
<proteinExistence type="predicted"/>
<feature type="compositionally biased region" description="Polar residues" evidence="4">
    <location>
        <begin position="141"/>
        <end position="155"/>
    </location>
</feature>
<feature type="compositionally biased region" description="Basic and acidic residues" evidence="4">
    <location>
        <begin position="166"/>
        <end position="182"/>
    </location>
</feature>
<keyword evidence="7" id="KW-1185">Reference proteome</keyword>
<sequence>MGTEMITGRWGTWEELLLGGAVLRHGTRDWRLVASELRTRTVSPFAVTPEVCKAKYEDLRQRFSGCKGWFEELRKQRMAELRQALEKSEDSIGSLESKLESLKAEKKDDSRVYDSSQTESAMPCVKSEGIEFSSKDGLSAGSFTQEAQTNWSPDSQIPAAVPAEELDSKPGDSPTSERERVSSIDKLVDTFCGRQLRSVRKRRGKRKRKDCSKDVKEGSVGESEFLGPADVASASRGKETSVSKESEFLGPADVASASQGKETSVSNSPQIARPSGVEDQSRDSSKEGMGDIMGIFSSVAENDCASVFRRRLDSQKRGRYKKMILRHMDFDTIRSRIASNSIMSVKELFRDMLLVANNALVFYSKNTREYKSAMLLRHIVTATLRQHYKEYGSKVPVTTFTPSRPMHKPPAKPRSIRPGNRKPPAKAANDENAVAGNANASKKTANAGSPPSLESLPATKKNSAANASKKAANAGSPPSVESSPATKKGSAANASKKTANAGSPPSVESSPATKKGSAANASKKTANAGSPPSVESSPATKKGSARQKKVSRGCASQKTESPTKGRKRTRAR</sequence>
<dbReference type="PANTHER" id="PTHR15398">
    <property type="entry name" value="BROMODOMAIN-CONTAINING PROTEIN 8"/>
    <property type="match status" value="1"/>
</dbReference>
<evidence type="ECO:0000259" key="5">
    <source>
        <dbReference type="PROSITE" id="PS50014"/>
    </source>
</evidence>
<dbReference type="STRING" id="93759.A0A1R3H465"/>
<dbReference type="InterPro" id="IPR001487">
    <property type="entry name" value="Bromodomain"/>
</dbReference>
<evidence type="ECO:0000256" key="4">
    <source>
        <dbReference type="SAM" id="MobiDB-lite"/>
    </source>
</evidence>
<evidence type="ECO:0000256" key="2">
    <source>
        <dbReference type="PROSITE-ProRule" id="PRU00035"/>
    </source>
</evidence>
<dbReference type="InterPro" id="IPR036427">
    <property type="entry name" value="Bromodomain-like_sf"/>
</dbReference>
<evidence type="ECO:0000313" key="6">
    <source>
        <dbReference type="EMBL" id="OMO65070.1"/>
    </source>
</evidence>
<feature type="compositionally biased region" description="Basic and acidic residues" evidence="4">
    <location>
        <begin position="236"/>
        <end position="247"/>
    </location>
</feature>
<dbReference type="CDD" id="cd00167">
    <property type="entry name" value="SANT"/>
    <property type="match status" value="1"/>
</dbReference>
<dbReference type="PROSITE" id="PS50014">
    <property type="entry name" value="BROMODOMAIN_2"/>
    <property type="match status" value="1"/>
</dbReference>
<dbReference type="OrthoDB" id="1742084at2759"/>
<protein>
    <recommendedName>
        <fullName evidence="5">Bromo domain-containing protein</fullName>
    </recommendedName>
</protein>
<dbReference type="SMART" id="SM00297">
    <property type="entry name" value="BROMO"/>
    <property type="match status" value="1"/>
</dbReference>
<feature type="compositionally biased region" description="Polar residues" evidence="4">
    <location>
        <begin position="438"/>
        <end position="449"/>
    </location>
</feature>
<keyword evidence="1 2" id="KW-0103">Bromodomain</keyword>
<feature type="region of interest" description="Disordered" evidence="4">
    <location>
        <begin position="106"/>
        <end position="126"/>
    </location>
</feature>
<evidence type="ECO:0000256" key="1">
    <source>
        <dbReference type="ARBA" id="ARBA00023117"/>
    </source>
</evidence>
<name>A0A1R3H465_9ROSI</name>
<dbReference type="Pfam" id="PF00439">
    <property type="entry name" value="Bromodomain"/>
    <property type="match status" value="1"/>
</dbReference>
<accession>A0A1R3H465</accession>
<dbReference type="Proteomes" id="UP000187203">
    <property type="component" value="Unassembled WGS sequence"/>
</dbReference>
<feature type="compositionally biased region" description="Low complexity" evidence="4">
    <location>
        <begin position="512"/>
        <end position="529"/>
    </location>
</feature>
<feature type="region of interest" description="Disordered" evidence="4">
    <location>
        <begin position="395"/>
        <end position="572"/>
    </location>
</feature>
<evidence type="ECO:0000256" key="3">
    <source>
        <dbReference type="SAM" id="Coils"/>
    </source>
</evidence>
<dbReference type="PANTHER" id="PTHR15398:SF4">
    <property type="entry name" value="BROMODOMAIN-CONTAINING PROTEIN 8 ISOFORM X1"/>
    <property type="match status" value="1"/>
</dbReference>
<feature type="compositionally biased region" description="Low complexity" evidence="4">
    <location>
        <begin position="457"/>
        <end position="502"/>
    </location>
</feature>
<reference evidence="7" key="1">
    <citation type="submission" date="2013-09" db="EMBL/GenBank/DDBJ databases">
        <title>Corchorus olitorius genome sequencing.</title>
        <authorList>
            <person name="Alam M."/>
            <person name="Haque M.S."/>
            <person name="Islam M.S."/>
            <person name="Emdad E.M."/>
            <person name="Islam M.M."/>
            <person name="Ahmed B."/>
            <person name="Halim A."/>
            <person name="Hossen Q.M.M."/>
            <person name="Hossain M.Z."/>
            <person name="Ahmed R."/>
            <person name="Khan M.M."/>
            <person name="Islam R."/>
            <person name="Rashid M.M."/>
            <person name="Khan S.A."/>
            <person name="Rahman M.S."/>
            <person name="Alam M."/>
            <person name="Yahiya A.S."/>
            <person name="Khan M.S."/>
            <person name="Azam M.S."/>
            <person name="Haque T."/>
            <person name="Lashkar M.Z.H."/>
            <person name="Akhand A.I."/>
            <person name="Morshed G."/>
            <person name="Roy S."/>
            <person name="Uddin K.S."/>
            <person name="Rabeya T."/>
            <person name="Hossain A.S."/>
            <person name="Chowdhury A."/>
            <person name="Snigdha A.R."/>
            <person name="Mortoza M.S."/>
            <person name="Matin S.A."/>
            <person name="Hoque S.M.E."/>
            <person name="Islam M.K."/>
            <person name="Roy D.K."/>
            <person name="Haider R."/>
            <person name="Moosa M.M."/>
            <person name="Elias S.M."/>
            <person name="Hasan A.M."/>
            <person name="Jahan S."/>
            <person name="Shafiuddin M."/>
            <person name="Mahmood N."/>
            <person name="Shommy N.S."/>
        </authorList>
    </citation>
    <scope>NUCLEOTIDE SEQUENCE [LARGE SCALE GENOMIC DNA]</scope>
    <source>
        <strain evidence="7">cv. O-4</strain>
    </source>
</reference>
<organism evidence="6 7">
    <name type="scientific">Corchorus olitorius</name>
    <dbReference type="NCBI Taxonomy" id="93759"/>
    <lineage>
        <taxon>Eukaryota</taxon>
        <taxon>Viridiplantae</taxon>
        <taxon>Streptophyta</taxon>
        <taxon>Embryophyta</taxon>
        <taxon>Tracheophyta</taxon>
        <taxon>Spermatophyta</taxon>
        <taxon>Magnoliopsida</taxon>
        <taxon>eudicotyledons</taxon>
        <taxon>Gunneridae</taxon>
        <taxon>Pentapetalae</taxon>
        <taxon>rosids</taxon>
        <taxon>malvids</taxon>
        <taxon>Malvales</taxon>
        <taxon>Malvaceae</taxon>
        <taxon>Grewioideae</taxon>
        <taxon>Apeibeae</taxon>
        <taxon>Corchorus</taxon>
    </lineage>
</organism>
<comment type="caution">
    <text evidence="6">The sequence shown here is derived from an EMBL/GenBank/DDBJ whole genome shotgun (WGS) entry which is preliminary data.</text>
</comment>
<keyword evidence="3" id="KW-0175">Coiled coil</keyword>
<dbReference type="EMBL" id="AWUE01020860">
    <property type="protein sequence ID" value="OMO65070.1"/>
    <property type="molecule type" value="Genomic_DNA"/>
</dbReference>
<evidence type="ECO:0000313" key="7">
    <source>
        <dbReference type="Proteomes" id="UP000187203"/>
    </source>
</evidence>
<dbReference type="CDD" id="cd04369">
    <property type="entry name" value="Bromodomain"/>
    <property type="match status" value="1"/>
</dbReference>
<dbReference type="Gene3D" id="1.20.920.10">
    <property type="entry name" value="Bromodomain-like"/>
    <property type="match status" value="1"/>
</dbReference>
<gene>
    <name evidence="6" type="ORF">COLO4_31546</name>
</gene>
<dbReference type="GO" id="GO:0035267">
    <property type="term" value="C:NuA4 histone acetyltransferase complex"/>
    <property type="evidence" value="ECO:0007669"/>
    <property type="project" value="TreeGrafter"/>
</dbReference>
<feature type="region of interest" description="Disordered" evidence="4">
    <location>
        <begin position="163"/>
        <end position="182"/>
    </location>
</feature>
<feature type="region of interest" description="Disordered" evidence="4">
    <location>
        <begin position="231"/>
        <end position="286"/>
    </location>
</feature>
<feature type="domain" description="Bromo" evidence="5">
    <location>
        <begin position="300"/>
        <end position="370"/>
    </location>
</feature>
<feature type="coiled-coil region" evidence="3">
    <location>
        <begin position="78"/>
        <end position="105"/>
    </location>
</feature>
<dbReference type="InterPro" id="IPR001005">
    <property type="entry name" value="SANT/Myb"/>
</dbReference>
<dbReference type="SUPFAM" id="SSF47370">
    <property type="entry name" value="Bromodomain"/>
    <property type="match status" value="1"/>
</dbReference>
<feature type="compositionally biased region" description="Polar residues" evidence="4">
    <location>
        <begin position="256"/>
        <end position="270"/>
    </location>
</feature>
<feature type="compositionally biased region" description="Basic residues" evidence="4">
    <location>
        <begin position="405"/>
        <end position="424"/>
    </location>
</feature>